<evidence type="ECO:0000256" key="1">
    <source>
        <dbReference type="SAM" id="MobiDB-lite"/>
    </source>
</evidence>
<keyword evidence="3" id="KW-1185">Reference proteome</keyword>
<feature type="compositionally biased region" description="Polar residues" evidence="1">
    <location>
        <begin position="1"/>
        <end position="29"/>
    </location>
</feature>
<evidence type="ECO:0000313" key="3">
    <source>
        <dbReference type="Proteomes" id="UP001589747"/>
    </source>
</evidence>
<feature type="region of interest" description="Disordered" evidence="1">
    <location>
        <begin position="1"/>
        <end position="34"/>
    </location>
</feature>
<name>A0ABV5KNF4_9BACL</name>
<evidence type="ECO:0000313" key="2">
    <source>
        <dbReference type="EMBL" id="MFB9326736.1"/>
    </source>
</evidence>
<sequence>MSISIHNYRTSHNRYANQEQRTASASTDSSRMKRTDADSIALSLDALPYLAQQQTPATLAAENAVDDKSEIGTDRKKTMLTNLQARLAENGEPAAGSGGEGSPLAAAISALTEQLSGFDADAATDEEVSALFDSVADTMDAMRTGGPPPMRMDGGGFPPSMQRSEDEGNAQTLADMKSMLAELQAKLEG</sequence>
<organism evidence="2 3">
    <name type="scientific">Paenibacillus aurantiacus</name>
    <dbReference type="NCBI Taxonomy" id="1936118"/>
    <lineage>
        <taxon>Bacteria</taxon>
        <taxon>Bacillati</taxon>
        <taxon>Bacillota</taxon>
        <taxon>Bacilli</taxon>
        <taxon>Bacillales</taxon>
        <taxon>Paenibacillaceae</taxon>
        <taxon>Paenibacillus</taxon>
    </lineage>
</organism>
<protein>
    <submittedName>
        <fullName evidence="2">Uncharacterized protein</fullName>
    </submittedName>
</protein>
<reference evidence="2 3" key="1">
    <citation type="submission" date="2024-09" db="EMBL/GenBank/DDBJ databases">
        <authorList>
            <person name="Sun Q."/>
            <person name="Mori K."/>
        </authorList>
    </citation>
    <scope>NUCLEOTIDE SEQUENCE [LARGE SCALE GENOMIC DNA]</scope>
    <source>
        <strain evidence="2 3">TISTR 2452</strain>
    </source>
</reference>
<dbReference type="RefSeq" id="WP_377494311.1">
    <property type="nucleotide sequence ID" value="NZ_JBHMDO010000022.1"/>
</dbReference>
<dbReference type="EMBL" id="JBHMDO010000022">
    <property type="protein sequence ID" value="MFB9326736.1"/>
    <property type="molecule type" value="Genomic_DNA"/>
</dbReference>
<proteinExistence type="predicted"/>
<accession>A0ABV5KNF4</accession>
<gene>
    <name evidence="2" type="ORF">ACFFSY_12495</name>
</gene>
<dbReference type="Proteomes" id="UP001589747">
    <property type="component" value="Unassembled WGS sequence"/>
</dbReference>
<feature type="region of interest" description="Disordered" evidence="1">
    <location>
        <begin position="146"/>
        <end position="168"/>
    </location>
</feature>
<comment type="caution">
    <text evidence="2">The sequence shown here is derived from an EMBL/GenBank/DDBJ whole genome shotgun (WGS) entry which is preliminary data.</text>
</comment>